<dbReference type="PROSITE" id="PS50003">
    <property type="entry name" value="PH_DOMAIN"/>
    <property type="match status" value="1"/>
</dbReference>
<dbReference type="GO" id="GO:0032587">
    <property type="term" value="C:ruffle membrane"/>
    <property type="evidence" value="ECO:0007669"/>
    <property type="project" value="TreeGrafter"/>
</dbReference>
<dbReference type="Pfam" id="PF00387">
    <property type="entry name" value="PI-PLC-Y"/>
    <property type="match status" value="1"/>
</dbReference>
<dbReference type="Pfam" id="PF00388">
    <property type="entry name" value="PI-PLC-X"/>
    <property type="match status" value="1"/>
</dbReference>
<dbReference type="Proteomes" id="UP000580250">
    <property type="component" value="Unassembled WGS sequence"/>
</dbReference>
<dbReference type="GO" id="GO:0048015">
    <property type="term" value="P:phosphatidylinositol-mediated signaling"/>
    <property type="evidence" value="ECO:0007669"/>
    <property type="project" value="TreeGrafter"/>
</dbReference>
<evidence type="ECO:0000256" key="1">
    <source>
        <dbReference type="ARBA" id="ARBA00001913"/>
    </source>
</evidence>
<dbReference type="OrthoDB" id="269822at2759"/>
<evidence type="ECO:0000256" key="3">
    <source>
        <dbReference type="ARBA" id="ARBA00022443"/>
    </source>
</evidence>
<dbReference type="InterPro" id="IPR017946">
    <property type="entry name" value="PLC-like_Pdiesterase_TIM-brl"/>
</dbReference>
<protein>
    <recommendedName>
        <fullName evidence="2 12">Phosphoinositide phospholipase C</fullName>
        <ecNumber evidence="2 12">3.1.4.11</ecNumber>
    </recommendedName>
</protein>
<evidence type="ECO:0000259" key="17">
    <source>
        <dbReference type="PROSITE" id="PS50004"/>
    </source>
</evidence>
<dbReference type="PROSITE" id="PS50001">
    <property type="entry name" value="SH2"/>
    <property type="match status" value="2"/>
</dbReference>
<comment type="cofactor">
    <cofactor evidence="1">
        <name>Ca(2+)</name>
        <dbReference type="ChEBI" id="CHEBI:29108"/>
    </cofactor>
</comment>
<feature type="domain" description="SH2" evidence="15">
    <location>
        <begin position="754"/>
        <end position="852"/>
    </location>
</feature>
<dbReference type="SUPFAM" id="SSF47473">
    <property type="entry name" value="EF-hand"/>
    <property type="match status" value="1"/>
</dbReference>
<dbReference type="PANTHER" id="PTHR10336">
    <property type="entry name" value="PHOSPHOINOSITIDE-SPECIFIC PHOSPHOLIPASE C FAMILY PROTEIN"/>
    <property type="match status" value="1"/>
</dbReference>
<dbReference type="SUPFAM" id="SSF49562">
    <property type="entry name" value="C2 domain (Calcium/lipid-binding domain, CaLB)"/>
    <property type="match status" value="1"/>
</dbReference>
<evidence type="ECO:0000256" key="6">
    <source>
        <dbReference type="ARBA" id="ARBA00022837"/>
    </source>
</evidence>
<dbReference type="CDD" id="cd00275">
    <property type="entry name" value="C2_PLC_like"/>
    <property type="match status" value="1"/>
</dbReference>
<dbReference type="InterPro" id="IPR011992">
    <property type="entry name" value="EF-hand-dom_pair"/>
</dbReference>
<evidence type="ECO:0000256" key="4">
    <source>
        <dbReference type="ARBA" id="ARBA00022737"/>
    </source>
</evidence>
<dbReference type="InterPro" id="IPR056586">
    <property type="entry name" value="EF-hand_PLCG1"/>
</dbReference>
<feature type="region of interest" description="Disordered" evidence="14">
    <location>
        <begin position="1594"/>
        <end position="1615"/>
    </location>
</feature>
<feature type="region of interest" description="Disordered" evidence="14">
    <location>
        <begin position="709"/>
        <end position="732"/>
    </location>
</feature>
<gene>
    <name evidence="19" type="ORF">MENT_LOCUS735</name>
</gene>
<comment type="caution">
    <text evidence="19">The sequence shown here is derived from an EMBL/GenBank/DDBJ whole genome shotgun (WGS) entry which is preliminary data.</text>
</comment>
<dbReference type="InterPro" id="IPR001192">
    <property type="entry name" value="PI-PLC_fam"/>
</dbReference>
<dbReference type="SMART" id="SM00239">
    <property type="entry name" value="C2"/>
    <property type="match status" value="1"/>
</dbReference>
<evidence type="ECO:0000256" key="14">
    <source>
        <dbReference type="SAM" id="MobiDB-lite"/>
    </source>
</evidence>
<dbReference type="PROSITE" id="PS50008">
    <property type="entry name" value="PIPLC_Y_DOMAIN"/>
    <property type="match status" value="1"/>
</dbReference>
<dbReference type="EC" id="3.1.4.11" evidence="2 12"/>
<dbReference type="PANTHER" id="PTHR10336:SF159">
    <property type="entry name" value="1-PHOSPHATIDYLINOSITOL 4,5-BISPHOSPHATE PHOSPHODIESTERASE GAMMA"/>
    <property type="match status" value="1"/>
</dbReference>
<dbReference type="Gene3D" id="3.30.505.10">
    <property type="entry name" value="SH2 domain"/>
    <property type="match status" value="2"/>
</dbReference>
<dbReference type="Pfam" id="PF23583">
    <property type="entry name" value="EF_HAND_2_PLCG"/>
    <property type="match status" value="1"/>
</dbReference>
<evidence type="ECO:0000256" key="7">
    <source>
        <dbReference type="ARBA" id="ARBA00022963"/>
    </source>
</evidence>
<dbReference type="InterPro" id="IPR000980">
    <property type="entry name" value="SH2"/>
</dbReference>
<dbReference type="SUPFAM" id="SSF51695">
    <property type="entry name" value="PLC-like phosphodiesterases"/>
    <property type="match status" value="1"/>
</dbReference>
<keyword evidence="4" id="KW-0677">Repeat</keyword>
<dbReference type="Pfam" id="PF00168">
    <property type="entry name" value="C2"/>
    <property type="match status" value="1"/>
</dbReference>
<dbReference type="FunFam" id="3.30.505.10:FF:000011">
    <property type="entry name" value="1-phosphatidylinositol 4,5-bisphosphate phosphodiesterase gamma"/>
    <property type="match status" value="1"/>
</dbReference>
<evidence type="ECO:0000259" key="15">
    <source>
        <dbReference type="PROSITE" id="PS50001"/>
    </source>
</evidence>
<feature type="domain" description="PI-PLC Y-box" evidence="18">
    <location>
        <begin position="1153"/>
        <end position="1266"/>
    </location>
</feature>
<evidence type="ECO:0000256" key="5">
    <source>
        <dbReference type="ARBA" id="ARBA00022801"/>
    </source>
</evidence>
<evidence type="ECO:0000259" key="18">
    <source>
        <dbReference type="PROSITE" id="PS50008"/>
    </source>
</evidence>
<accession>A0A6V7TJ22</accession>
<dbReference type="SUPFAM" id="SSF55550">
    <property type="entry name" value="SH2 domain"/>
    <property type="match status" value="2"/>
</dbReference>
<keyword evidence="3" id="KW-0728">SH3 domain</keyword>
<dbReference type="PRINTS" id="PR00390">
    <property type="entry name" value="PHPHLIPASEC"/>
</dbReference>
<dbReference type="Pfam" id="PF23329">
    <property type="entry name" value="EF_HAND_1_PLCG"/>
    <property type="match status" value="1"/>
</dbReference>
<dbReference type="PRINTS" id="PR00401">
    <property type="entry name" value="SH2DOMAIN"/>
</dbReference>
<dbReference type="SMART" id="SM00148">
    <property type="entry name" value="PLCXc"/>
    <property type="match status" value="1"/>
</dbReference>
<evidence type="ECO:0000256" key="8">
    <source>
        <dbReference type="ARBA" id="ARBA00022999"/>
    </source>
</evidence>
<keyword evidence="8 11" id="KW-0727">SH2 domain</keyword>
<evidence type="ECO:0000256" key="2">
    <source>
        <dbReference type="ARBA" id="ARBA00012368"/>
    </source>
</evidence>
<dbReference type="Pfam" id="PF00017">
    <property type="entry name" value="SH2"/>
    <property type="match status" value="2"/>
</dbReference>
<keyword evidence="7 12" id="KW-0442">Lipid degradation</keyword>
<evidence type="ECO:0000259" key="16">
    <source>
        <dbReference type="PROSITE" id="PS50003"/>
    </source>
</evidence>
<comment type="catalytic activity">
    <reaction evidence="12">
        <text>a 1,2-diacyl-sn-glycero-3-phospho-(1D-myo-inositol-4,5-bisphosphate) + H2O = 1D-myo-inositol 1,4,5-trisphosphate + a 1,2-diacyl-sn-glycerol + H(+)</text>
        <dbReference type="Rhea" id="RHEA:33179"/>
        <dbReference type="ChEBI" id="CHEBI:15377"/>
        <dbReference type="ChEBI" id="CHEBI:15378"/>
        <dbReference type="ChEBI" id="CHEBI:17815"/>
        <dbReference type="ChEBI" id="CHEBI:58456"/>
        <dbReference type="ChEBI" id="CHEBI:203600"/>
        <dbReference type="EC" id="3.1.4.11"/>
    </reaction>
</comment>
<dbReference type="InterPro" id="IPR001849">
    <property type="entry name" value="PH_domain"/>
</dbReference>
<keyword evidence="9 12" id="KW-0443">Lipid metabolism</keyword>
<dbReference type="InterPro" id="IPR036860">
    <property type="entry name" value="SH2_dom_sf"/>
</dbReference>
<dbReference type="SUPFAM" id="SSF50729">
    <property type="entry name" value="PH domain-like"/>
    <property type="match status" value="1"/>
</dbReference>
<keyword evidence="6" id="KW-0106">Calcium</keyword>
<feature type="domain" description="SH2" evidence="15">
    <location>
        <begin position="863"/>
        <end position="952"/>
    </location>
</feature>
<evidence type="ECO:0000256" key="13">
    <source>
        <dbReference type="SAM" id="Coils"/>
    </source>
</evidence>
<dbReference type="Gene3D" id="2.60.40.150">
    <property type="entry name" value="C2 domain"/>
    <property type="match status" value="1"/>
</dbReference>
<organism evidence="19 20">
    <name type="scientific">Meloidogyne enterolobii</name>
    <name type="common">Root-knot nematode worm</name>
    <name type="synonym">Meloidogyne mayaguensis</name>
    <dbReference type="NCBI Taxonomy" id="390850"/>
    <lineage>
        <taxon>Eukaryota</taxon>
        <taxon>Metazoa</taxon>
        <taxon>Ecdysozoa</taxon>
        <taxon>Nematoda</taxon>
        <taxon>Chromadorea</taxon>
        <taxon>Rhabditida</taxon>
        <taxon>Tylenchina</taxon>
        <taxon>Tylenchomorpha</taxon>
        <taxon>Tylenchoidea</taxon>
        <taxon>Meloidogynidae</taxon>
        <taxon>Meloidogyninae</taxon>
        <taxon>Meloidogyne</taxon>
    </lineage>
</organism>
<dbReference type="InterPro" id="IPR035892">
    <property type="entry name" value="C2_domain_sf"/>
</dbReference>
<feature type="domain" description="PH" evidence="16">
    <location>
        <begin position="1017"/>
        <end position="1131"/>
    </location>
</feature>
<feature type="coiled-coil region" evidence="13">
    <location>
        <begin position="607"/>
        <end position="634"/>
    </location>
</feature>
<dbReference type="InterPro" id="IPR000008">
    <property type="entry name" value="C2_dom"/>
</dbReference>
<feature type="coiled-coil region" evidence="13">
    <location>
        <begin position="1123"/>
        <end position="1150"/>
    </location>
</feature>
<evidence type="ECO:0000256" key="10">
    <source>
        <dbReference type="ARBA" id="ARBA00023224"/>
    </source>
</evidence>
<dbReference type="InterPro" id="IPR001711">
    <property type="entry name" value="PLipase_C_Pinositol-sp_Y"/>
</dbReference>
<evidence type="ECO:0000256" key="9">
    <source>
        <dbReference type="ARBA" id="ARBA00023098"/>
    </source>
</evidence>
<dbReference type="PROSITE" id="PS50007">
    <property type="entry name" value="PIPLC_X_DOMAIN"/>
    <property type="match status" value="1"/>
</dbReference>
<name>A0A6V7TJ22_MELEN</name>
<dbReference type="SMART" id="SM00149">
    <property type="entry name" value="PLCYc"/>
    <property type="match status" value="1"/>
</dbReference>
<keyword evidence="5 12" id="KW-0378">Hydrolase</keyword>
<reference evidence="19 20" key="1">
    <citation type="submission" date="2020-08" db="EMBL/GenBank/DDBJ databases">
        <authorList>
            <person name="Koutsovoulos G."/>
            <person name="Danchin GJ E."/>
        </authorList>
    </citation>
    <scope>NUCLEOTIDE SEQUENCE [LARGE SCALE GENOMIC DNA]</scope>
</reference>
<dbReference type="SMART" id="SM00252">
    <property type="entry name" value="SH2"/>
    <property type="match status" value="2"/>
</dbReference>
<dbReference type="GO" id="GO:0051209">
    <property type="term" value="P:release of sequestered calcium ion into cytosol"/>
    <property type="evidence" value="ECO:0007669"/>
    <property type="project" value="TreeGrafter"/>
</dbReference>
<dbReference type="GO" id="GO:0004435">
    <property type="term" value="F:phosphatidylinositol-4,5-bisphosphate phospholipase C activity"/>
    <property type="evidence" value="ECO:0007669"/>
    <property type="project" value="UniProtKB-EC"/>
</dbReference>
<dbReference type="InterPro" id="IPR057061">
    <property type="entry name" value="PLCG_EF-hand_2"/>
</dbReference>
<evidence type="ECO:0000256" key="11">
    <source>
        <dbReference type="PROSITE-ProRule" id="PRU00191"/>
    </source>
</evidence>
<evidence type="ECO:0000256" key="12">
    <source>
        <dbReference type="RuleBase" id="RU361133"/>
    </source>
</evidence>
<dbReference type="PROSITE" id="PS50004">
    <property type="entry name" value="C2"/>
    <property type="match status" value="1"/>
</dbReference>
<sequence>MENNKKLSAQTRRQRFALNNTKSEGGNVENNCEFLFEKQQNIFVNQNTILSVSSSFLDRKVENIQNSTKMGGKLKELKNQKIFNSSNKEEKCYKNNNKIQQQQPLNQNDFNLMERGHRVCKLIALKKFDIIYFRLWLNTQTQQIVLSKWNNNFNHTNSSCSSLDINCSSSSTLEEQIEINSRSYSTTIPPKYSTATTSTRSCSSTSSFSSLKTQTLDLRLIKDVQVLSQIGTTMQITEKWRRDSALQRFDKNTVLCISWGVTFIPNNWLILFDNKELCNLWCQGLRQLCLEQANASQALIVERWLRKQFCSLLVHPTDNACISIKHMKPFVQQRLQCKISGKQLQEIIENEMGFESFVFAHNWLLNFHSLFMSMFSDFVHPQNEQKMPFRKFVDFLKNVQNDELGKSPELASDYLRRYFRDVDPDRDIAEPWLSTSEFVDYLFSCDNSLFDPVNKEVVHDMTKPLTHYWISSSHNTYLTGDQLKSESSLDAYARSLLLGCRCVELDCWDGPQRSGPNGETIIDIVIYHGYTMTSKLALKDVLQTIKHYAFQTSDYPLILSIEDNCSVPAQRQMAIDIQEVLGDLLLTSPISRDEWELPSPCALRNKIILKHKKLREEQQENDNLNNNSFLLEDELDQDILSRQCIKKGVLWLKNDVSNANNNGGIESIWRKHIFVLFHDRLCYLIQPIDDENKINNKLNNVIREKSFGSQNDENFNGDELEENNGGNNGHRNSITSTTTLLVEDCSNCHITEEWFHGKIDREEAKERLNKNKINGLFLVRESNTFIGDFTLSFLFNNEVHHCRIKTNILPGGEKRYHLLDTLKKESLYELISYYMKHSLNTPNFKTYLLTPCPQPQPHLDQQWFCLNCDTQKAEELLTKFGEDGGFLIRYSKNDTDSFVLSLRVDSINWHLRLKREGRVFVVGNQIFENLCQLVEYFGKIQFFRGICLKYPVNEETDNQIDGCYVELNDLKNEFQVEAIESFEEVQFIEDLMLKDYFKEGIPYNGKALCFPLGAKITVLQKYFLNKNEEQKEIDKWLYLGRYNNEIGWFPPCSVNEEVSDVSFESNNSSSELNYGTIELAGTSFEENREERPYSFKISLTQSHWKVRVYIVATDNEEELKEWLLICQQQSRQANDKIQQLRNRERQLRIASQLSCLVVYCQAVPFNPDFKLQDQRNSFFEMCSFSESKHDKLIEKGLPLFNQRQLSRVYPQASRLTSTNFNPIPMWNSGCHMVALNFQTGDKPMQLNFGRFNANGRCGYVLKPQYLMDETFWQKQQNELFNQKLEGVKKKLLCRFCRNKSKIPLNKEKENGDLQKCCCDKLNLDFDENLEEKQKENNLNGIINNKVNNSSTLFTSNRPIILIITIIAGRHLTRKSGYDKGGICSPYVEIELLGFGNDSQIQKTNTICSNGLSPVWQERFYFKIKYPEMGLLRFFVEDGDFVGPKTDPFIGQAIFPIDCIRPGFRSISLLNQFNEPLELSALLVHVEIREWKHLNTITTTKCRSNSLLVAGNSLNFSSKISSSSFSDGSNLNNNLMDENPPILNIHQYLQFGRSILADSPQEQLIENNSSLEFSGMISTKELRQTNNLAEDYTFRNPTPISPPNNNRNSALRNGSSTLRKLFRLGRNSNN</sequence>
<evidence type="ECO:0000313" key="20">
    <source>
        <dbReference type="Proteomes" id="UP000580250"/>
    </source>
</evidence>
<dbReference type="InterPro" id="IPR000909">
    <property type="entry name" value="PLipase_C_PInositol-sp_X_dom"/>
</dbReference>
<evidence type="ECO:0000313" key="19">
    <source>
        <dbReference type="EMBL" id="CAD2124116.1"/>
    </source>
</evidence>
<dbReference type="GO" id="GO:0016042">
    <property type="term" value="P:lipid catabolic process"/>
    <property type="evidence" value="ECO:0007669"/>
    <property type="project" value="UniProtKB-KW"/>
</dbReference>
<feature type="domain" description="C2" evidence="17">
    <location>
        <begin position="1342"/>
        <end position="1470"/>
    </location>
</feature>
<keyword evidence="10" id="KW-0807">Transducer</keyword>
<keyword evidence="13" id="KW-0175">Coiled coil</keyword>
<dbReference type="GO" id="GO:0010634">
    <property type="term" value="P:positive regulation of epithelial cell migration"/>
    <property type="evidence" value="ECO:0007669"/>
    <property type="project" value="TreeGrafter"/>
</dbReference>
<dbReference type="Gene3D" id="3.20.20.190">
    <property type="entry name" value="Phosphatidylinositol (PI) phosphodiesterase"/>
    <property type="match status" value="2"/>
</dbReference>
<dbReference type="EMBL" id="CAJEWN010000002">
    <property type="protein sequence ID" value="CAD2124116.1"/>
    <property type="molecule type" value="Genomic_DNA"/>
</dbReference>
<dbReference type="GO" id="GO:0046488">
    <property type="term" value="P:phosphatidylinositol metabolic process"/>
    <property type="evidence" value="ECO:0007669"/>
    <property type="project" value="TreeGrafter"/>
</dbReference>
<proteinExistence type="predicted"/>